<keyword evidence="10" id="KW-0653">Protein transport</keyword>
<dbReference type="InterPro" id="IPR017375">
    <property type="entry name" value="PEX12"/>
</dbReference>
<dbReference type="SUPFAM" id="SSF57850">
    <property type="entry name" value="RING/U-box"/>
    <property type="match status" value="1"/>
</dbReference>
<evidence type="ECO:0000256" key="7">
    <source>
        <dbReference type="ARBA" id="ARBA00022723"/>
    </source>
</evidence>
<dbReference type="PANTHER" id="PTHR12888">
    <property type="entry name" value="PEROXISOME ASSEMBLY PROTEIN 12 PEROXIN-12"/>
    <property type="match status" value="1"/>
</dbReference>
<evidence type="ECO:0000256" key="5">
    <source>
        <dbReference type="ARBA" id="ARBA00022448"/>
    </source>
</evidence>
<comment type="subcellular location">
    <subcellularLocation>
        <location evidence="1">Peroxisome membrane</location>
        <topology evidence="1">Multi-pass membrane protein</topology>
    </subcellularLocation>
</comment>
<organism evidence="17 20">
    <name type="scientific">Aplysia californica</name>
    <name type="common">California sea hare</name>
    <dbReference type="NCBI Taxonomy" id="6500"/>
    <lineage>
        <taxon>Eukaryota</taxon>
        <taxon>Metazoa</taxon>
        <taxon>Spiralia</taxon>
        <taxon>Lophotrochozoa</taxon>
        <taxon>Mollusca</taxon>
        <taxon>Gastropoda</taxon>
        <taxon>Heterobranchia</taxon>
        <taxon>Euthyneura</taxon>
        <taxon>Tectipleura</taxon>
        <taxon>Aplysiida</taxon>
        <taxon>Aplysioidea</taxon>
        <taxon>Aplysiidae</taxon>
        <taxon>Aplysia</taxon>
    </lineage>
</organism>
<evidence type="ECO:0000256" key="13">
    <source>
        <dbReference type="ARBA" id="ARBA00023140"/>
    </source>
</evidence>
<dbReference type="Gene3D" id="3.30.40.10">
    <property type="entry name" value="Zinc/RING finger domain, C3HC4 (zinc finger)"/>
    <property type="match status" value="1"/>
</dbReference>
<evidence type="ECO:0000256" key="14">
    <source>
        <dbReference type="ARBA" id="ARBA00029692"/>
    </source>
</evidence>
<dbReference type="InterPro" id="IPR013083">
    <property type="entry name" value="Znf_RING/FYVE/PHD"/>
</dbReference>
<name>A0ABM1VRG9_APLCA</name>
<keyword evidence="5" id="KW-0813">Transport</keyword>
<reference evidence="18 19" key="1">
    <citation type="submission" date="2025-05" db="UniProtKB">
        <authorList>
            <consortium name="RefSeq"/>
        </authorList>
    </citation>
    <scope>IDENTIFICATION</scope>
</reference>
<keyword evidence="12 15" id="KW-0472">Membrane</keyword>
<sequence>MAEHGAHLTSSGVSDASLPSIFEVLAQQSLSATLHPAIGHAVRVFAEKYPERLGVLVRYYDEIYLLFDTLVQSYYLKKHGGSFAENFYDLKRVPSGNVDSSVLSQRLRLRALACLVLIPYIKQKLHSLYEKLLYNMGDSGRRAFLQREASKRQKLKGLYLLCFPYASSAWELLTLIYQLQYMLRHGRWHSPSMHLSGTELRHVSDEDVVENDAVGLFDASWSNMSVRSRLLRLIKLTLNSAAVAMSTSLSVGVFFLQFLEWWYASDSSATSLTALPVPAPPHSEKLKDVPCSCCPLCRRERVNSTALVVSGYVFCYTCINEHVKRHRCCPITGFPATDEQLVKIYEQQL</sequence>
<dbReference type="CDD" id="cd16451">
    <property type="entry name" value="mRING_PEX12"/>
    <property type="match status" value="1"/>
</dbReference>
<dbReference type="PANTHER" id="PTHR12888:SF0">
    <property type="entry name" value="PEROXISOME ASSEMBLY PROTEIN 12"/>
    <property type="match status" value="1"/>
</dbReference>
<dbReference type="RefSeq" id="XP_005095999.1">
    <property type="nucleotide sequence ID" value="XM_005095942.3"/>
</dbReference>
<evidence type="ECO:0000313" key="18">
    <source>
        <dbReference type="RefSeq" id="XP_005095999.1"/>
    </source>
</evidence>
<gene>
    <name evidence="18 19 20" type="primary">LOC101857017</name>
</gene>
<evidence type="ECO:0000256" key="1">
    <source>
        <dbReference type="ARBA" id="ARBA00004585"/>
    </source>
</evidence>
<evidence type="ECO:0000256" key="4">
    <source>
        <dbReference type="ARBA" id="ARBA00018980"/>
    </source>
</evidence>
<evidence type="ECO:0000256" key="6">
    <source>
        <dbReference type="ARBA" id="ARBA00022692"/>
    </source>
</evidence>
<evidence type="ECO:0000256" key="12">
    <source>
        <dbReference type="ARBA" id="ARBA00023136"/>
    </source>
</evidence>
<evidence type="ECO:0000259" key="16">
    <source>
        <dbReference type="Pfam" id="PF04757"/>
    </source>
</evidence>
<evidence type="ECO:0000256" key="9">
    <source>
        <dbReference type="ARBA" id="ARBA00022833"/>
    </source>
</evidence>
<dbReference type="RefSeq" id="XP_035825010.1">
    <property type="nucleotide sequence ID" value="XM_035969117.1"/>
</dbReference>
<keyword evidence="17" id="KW-1185">Reference proteome</keyword>
<keyword evidence="9" id="KW-0862">Zinc</keyword>
<comment type="function">
    <text evidence="15">Component of a retrotranslocation channel required for peroxisome organization by mediating export of the PEX5 receptor from peroxisomes to the cytosol, thereby promoting PEX5 recycling.</text>
</comment>
<dbReference type="InterPro" id="IPR006845">
    <property type="entry name" value="Pex_N"/>
</dbReference>
<comment type="similarity">
    <text evidence="3 15">Belongs to the pex2/pex10/pex12 family.</text>
</comment>
<keyword evidence="6" id="KW-0812">Transmembrane</keyword>
<dbReference type="RefSeq" id="XP_035825011.1">
    <property type="nucleotide sequence ID" value="XM_035969118.1"/>
</dbReference>
<evidence type="ECO:0000256" key="10">
    <source>
        <dbReference type="ARBA" id="ARBA00022927"/>
    </source>
</evidence>
<comment type="pathway">
    <text evidence="2">Protein modification; protein ubiquitination.</text>
</comment>
<keyword evidence="8" id="KW-0863">Zinc-finger</keyword>
<evidence type="ECO:0000256" key="11">
    <source>
        <dbReference type="ARBA" id="ARBA00022989"/>
    </source>
</evidence>
<feature type="domain" description="Pex N-terminal" evidence="16">
    <location>
        <begin position="27"/>
        <end position="265"/>
    </location>
</feature>
<dbReference type="PIRSF" id="PIRSF038074">
    <property type="entry name" value="Peroxisome_assembly_p12"/>
    <property type="match status" value="1"/>
</dbReference>
<evidence type="ECO:0000313" key="19">
    <source>
        <dbReference type="RefSeq" id="XP_035825010.1"/>
    </source>
</evidence>
<dbReference type="Pfam" id="PF04757">
    <property type="entry name" value="Pex2_Pex12"/>
    <property type="match status" value="1"/>
</dbReference>
<dbReference type="GeneID" id="101857017"/>
<evidence type="ECO:0000313" key="20">
    <source>
        <dbReference type="RefSeq" id="XP_035825011.1"/>
    </source>
</evidence>
<proteinExistence type="inferred from homology"/>
<protein>
    <recommendedName>
        <fullName evidence="4 15">Peroxisome assembly protein 12</fullName>
    </recommendedName>
    <alternativeName>
        <fullName evidence="14 15">Peroxin-12</fullName>
    </alternativeName>
</protein>
<keyword evidence="13 15" id="KW-0576">Peroxisome</keyword>
<evidence type="ECO:0000256" key="8">
    <source>
        <dbReference type="ARBA" id="ARBA00022771"/>
    </source>
</evidence>
<evidence type="ECO:0000256" key="3">
    <source>
        <dbReference type="ARBA" id="ARBA00008704"/>
    </source>
</evidence>
<evidence type="ECO:0000256" key="15">
    <source>
        <dbReference type="PIRNR" id="PIRNR038074"/>
    </source>
</evidence>
<dbReference type="Proteomes" id="UP000694888">
    <property type="component" value="Unplaced"/>
</dbReference>
<accession>A0ABM1VRG9</accession>
<keyword evidence="11" id="KW-1133">Transmembrane helix</keyword>
<keyword evidence="7" id="KW-0479">Metal-binding</keyword>
<evidence type="ECO:0000313" key="17">
    <source>
        <dbReference type="Proteomes" id="UP000694888"/>
    </source>
</evidence>
<evidence type="ECO:0000256" key="2">
    <source>
        <dbReference type="ARBA" id="ARBA00004906"/>
    </source>
</evidence>